<dbReference type="InterPro" id="IPR045857">
    <property type="entry name" value="O16G_dom_2"/>
</dbReference>
<dbReference type="Gene3D" id="1.20.1050.10">
    <property type="match status" value="1"/>
</dbReference>
<dbReference type="FunFam" id="3.40.30.10:FF:000034">
    <property type="entry name" value="glutathione S-transferase 1"/>
    <property type="match status" value="1"/>
</dbReference>
<dbReference type="SUPFAM" id="SSF52833">
    <property type="entry name" value="Thioredoxin-like"/>
    <property type="match status" value="1"/>
</dbReference>
<dbReference type="Gene3D" id="3.40.30.10">
    <property type="entry name" value="Glutaredoxin"/>
    <property type="match status" value="1"/>
</dbReference>
<organism evidence="10">
    <name type="scientific">Bemisia tabaci</name>
    <name type="common">Sweetpotato whitefly</name>
    <name type="synonym">Aleurodes tabaci</name>
    <dbReference type="NCBI Taxonomy" id="7038"/>
    <lineage>
        <taxon>Eukaryota</taxon>
        <taxon>Metazoa</taxon>
        <taxon>Ecdysozoa</taxon>
        <taxon>Arthropoda</taxon>
        <taxon>Hexapoda</taxon>
        <taxon>Insecta</taxon>
        <taxon>Pterygota</taxon>
        <taxon>Neoptera</taxon>
        <taxon>Paraneoptera</taxon>
        <taxon>Hemiptera</taxon>
        <taxon>Sternorrhyncha</taxon>
        <taxon>Aleyrodoidea</taxon>
        <taxon>Aleyrodidae</taxon>
        <taxon>Aleyrodinae</taxon>
        <taxon>Bemisia</taxon>
    </lineage>
</organism>
<evidence type="ECO:0000256" key="6">
    <source>
        <dbReference type="ARBA" id="ARBA00023295"/>
    </source>
</evidence>
<feature type="domain" description="GST N-terminal" evidence="8">
    <location>
        <begin position="570"/>
        <end position="651"/>
    </location>
</feature>
<dbReference type="PROSITE" id="PS50405">
    <property type="entry name" value="GST_CTER"/>
    <property type="match status" value="1"/>
</dbReference>
<dbReference type="SMART" id="SM00642">
    <property type="entry name" value="Aamy"/>
    <property type="match status" value="1"/>
</dbReference>
<dbReference type="PANTHER" id="PTHR10357:SF179">
    <property type="entry name" value="NEUTRAL AND BASIC AMINO ACID TRANSPORT PROTEIN RBAT"/>
    <property type="match status" value="1"/>
</dbReference>
<comment type="catalytic activity">
    <reaction evidence="1">
        <text>Hydrolysis of terminal, non-reducing (1-&gt;4)-linked alpha-D-glucose residues with release of alpha-D-glucose.</text>
        <dbReference type="EC" id="3.2.1.20"/>
    </reaction>
</comment>
<dbReference type="GO" id="GO:0004558">
    <property type="term" value="F:alpha-1,4-glucosidase activity"/>
    <property type="evidence" value="ECO:0007669"/>
    <property type="project" value="UniProtKB-EC"/>
</dbReference>
<dbReference type="SFLD" id="SFLDS00019">
    <property type="entry name" value="Glutathione_Transferase_(cytos"/>
    <property type="match status" value="1"/>
</dbReference>
<dbReference type="FunFam" id="1.20.1050.10:FF:000007">
    <property type="entry name" value="Glutathione S-transferase 1-1"/>
    <property type="match status" value="1"/>
</dbReference>
<proteinExistence type="evidence at transcript level"/>
<dbReference type="PROSITE" id="PS50404">
    <property type="entry name" value="GST_NTER"/>
    <property type="match status" value="1"/>
</dbReference>
<dbReference type="SFLD" id="SFLDG00358">
    <property type="entry name" value="Main_(cytGST)"/>
    <property type="match status" value="1"/>
</dbReference>
<dbReference type="SUPFAM" id="SSF47616">
    <property type="entry name" value="GST C-terminal domain-like"/>
    <property type="match status" value="1"/>
</dbReference>
<dbReference type="InterPro" id="IPR040079">
    <property type="entry name" value="Glutathione_S-Trfase"/>
</dbReference>
<dbReference type="PANTHER" id="PTHR10357">
    <property type="entry name" value="ALPHA-AMYLASE FAMILY MEMBER"/>
    <property type="match status" value="1"/>
</dbReference>
<protein>
    <recommendedName>
        <fullName evidence="4">alpha-glucosidase</fullName>
        <ecNumber evidence="4">3.2.1.20</ecNumber>
    </recommendedName>
</protein>
<evidence type="ECO:0000256" key="2">
    <source>
        <dbReference type="ARBA" id="ARBA00008061"/>
    </source>
</evidence>
<accession>A0A7S5LJY7</accession>
<dbReference type="GO" id="GO:0005975">
    <property type="term" value="P:carbohydrate metabolic process"/>
    <property type="evidence" value="ECO:0007669"/>
    <property type="project" value="InterPro"/>
</dbReference>
<dbReference type="InterPro" id="IPR036282">
    <property type="entry name" value="Glutathione-S-Trfase_C_sf"/>
</dbReference>
<dbReference type="Gene3D" id="3.90.400.10">
    <property type="entry name" value="Oligo-1,6-glucosidase, Domain 2"/>
    <property type="match status" value="1"/>
</dbReference>
<dbReference type="InterPro" id="IPR036249">
    <property type="entry name" value="Thioredoxin-like_sf"/>
</dbReference>
<keyword evidence="6" id="KW-0378">Hydrolase</keyword>
<dbReference type="Gene3D" id="3.20.20.80">
    <property type="entry name" value="Glycosidases"/>
    <property type="match status" value="1"/>
</dbReference>
<keyword evidence="6" id="KW-0326">Glycosidase</keyword>
<evidence type="ECO:0000256" key="4">
    <source>
        <dbReference type="ARBA" id="ARBA00012741"/>
    </source>
</evidence>
<evidence type="ECO:0000256" key="7">
    <source>
        <dbReference type="SAM" id="SignalP"/>
    </source>
</evidence>
<dbReference type="InterPro" id="IPR017853">
    <property type="entry name" value="GH"/>
</dbReference>
<evidence type="ECO:0000256" key="1">
    <source>
        <dbReference type="ARBA" id="ARBA00001657"/>
    </source>
</evidence>
<evidence type="ECO:0000259" key="8">
    <source>
        <dbReference type="PROSITE" id="PS50404"/>
    </source>
</evidence>
<name>A0A7S5LJY7_BEMTA</name>
<dbReference type="CDD" id="cd03045">
    <property type="entry name" value="GST_N_Delta_Epsilon"/>
    <property type="match status" value="1"/>
</dbReference>
<evidence type="ECO:0000259" key="9">
    <source>
        <dbReference type="PROSITE" id="PS50405"/>
    </source>
</evidence>
<dbReference type="EMBL" id="MN738116">
    <property type="protein sequence ID" value="QHB15653.1"/>
    <property type="molecule type" value="mRNA"/>
</dbReference>
<dbReference type="CDD" id="cd03177">
    <property type="entry name" value="GST_C_Delta_Epsilon"/>
    <property type="match status" value="1"/>
</dbReference>
<dbReference type="SFLD" id="SFLDG01153">
    <property type="entry name" value="Main.4:_Theta-like"/>
    <property type="match status" value="1"/>
</dbReference>
<dbReference type="Pfam" id="PF00128">
    <property type="entry name" value="Alpha-amylase"/>
    <property type="match status" value="1"/>
</dbReference>
<keyword evidence="7" id="KW-0732">Signal</keyword>
<dbReference type="SUPFAM" id="SSF51445">
    <property type="entry name" value="(Trans)glycosidases"/>
    <property type="match status" value="1"/>
</dbReference>
<comment type="subunit">
    <text evidence="3">Homodimer.</text>
</comment>
<evidence type="ECO:0000313" key="10">
    <source>
        <dbReference type="EMBL" id="QHB15653.1"/>
    </source>
</evidence>
<feature type="chain" id="PRO_5031010810" description="alpha-glucosidase" evidence="7">
    <location>
        <begin position="21"/>
        <end position="792"/>
    </location>
</feature>
<sequence length="792" mass="90640">MAGHVFSALSVLVLASGILAEKWWENTVIYQVYPLSFYDSNGDGIGDLRGIEEKASYLAELGVGAVWLNPFYKSPKVDNGYDISDFRDIDPQYGTMEDFERMLRTFRDKYGIEIIIDFVPNHTSDQHEWFKKSVKKEGKYTDYYIWKDPIGWENGKPIPPNKWIIVPMLGGTSAWEWNEERRQFYYHAFYKEQPDLNFRNPDVIEEIRDLFQFWLEKGVKGFRIDAVPFIFEDEDLTDESFYGEQTQSLPEAYELVEDMRAFVDEYGEEHNVDIMLMTEACVKPDMVLKYFGTPESPGAHIPFNFLLLTHFREQTNARGLNNTVAGYLGSLKPDQMPNWVSGNHDMVRIQSRMGSATDVDLVNMLNLLLPGTSTVYYGDEIGMDSYQRMDKSGLSAKLQEDYRTPHRTPFQWSDEKNAGFTKSDTPWLPVHPDYYRVNVVAQNRTSCEPGKTTHLKNFKKMVELKRTNLAFRKGKVSTYVLDDDVFAFVRAYGRVVNLVVFNLSKSQSKPINLAKNIPVAKKAKLENIEVKSVNMPRDLTTSQLFPGDFTMPPRSGLVLSFRLTGITVRRPLDLYYVPISGPCRGAMLAAKLLGVDLNLKLVDLPNKEQLKPEFLRMNPQHTVPTLDDNGFYLSESRAIITYLANRYGKCDTLYPRDPIKRAMVDQRLYFDMGTLFQRFGDYWFPYMFAGAPRDTAKLAKLEEAFGFFDTMLEGSIYAAGDTITVADAALAASVSTIEAVGVVDVNRYPNVSRWYRKCKATLPDYEETNEKGALAFKQFADLLINKRKFAGP</sequence>
<dbReference type="InterPro" id="IPR006047">
    <property type="entry name" value="GH13_cat_dom"/>
</dbReference>
<comment type="similarity">
    <text evidence="2">Belongs to the glycosyl hydrolase 13 family.</text>
</comment>
<reference evidence="10" key="1">
    <citation type="submission" date="2019-11" db="EMBL/GenBank/DDBJ databases">
        <title>Identification of Saliva Proteins of the Whitefly Bemisia tabaci by Transcriptome and LC-MS/MS Analyses.</title>
        <authorList>
            <person name="Huang H.-J."/>
        </authorList>
    </citation>
    <scope>NUCLEOTIDE SEQUENCE</scope>
</reference>
<dbReference type="InterPro" id="IPR010987">
    <property type="entry name" value="Glutathione-S-Trfase_C-like"/>
</dbReference>
<dbReference type="FunFam" id="3.90.400.10:FF:000001">
    <property type="entry name" value="Maltase A3, isoform A"/>
    <property type="match status" value="1"/>
</dbReference>
<keyword evidence="5" id="KW-0325">Glycoprotein</keyword>
<dbReference type="Pfam" id="PF13417">
    <property type="entry name" value="GST_N_3"/>
    <property type="match status" value="1"/>
</dbReference>
<feature type="signal peptide" evidence="7">
    <location>
        <begin position="1"/>
        <end position="20"/>
    </location>
</feature>
<dbReference type="Pfam" id="PF00043">
    <property type="entry name" value="GST_C"/>
    <property type="match status" value="1"/>
</dbReference>
<evidence type="ECO:0000256" key="3">
    <source>
        <dbReference type="ARBA" id="ARBA00011738"/>
    </source>
</evidence>
<dbReference type="InterPro" id="IPR004045">
    <property type="entry name" value="Glutathione_S-Trfase_N"/>
</dbReference>
<dbReference type="EC" id="3.2.1.20" evidence="4"/>
<dbReference type="AlphaFoldDB" id="A0A7S5LJY7"/>
<feature type="domain" description="GST C-terminal" evidence="9">
    <location>
        <begin position="657"/>
        <end position="779"/>
    </location>
</feature>
<dbReference type="InterPro" id="IPR004046">
    <property type="entry name" value="GST_C"/>
</dbReference>
<evidence type="ECO:0000256" key="5">
    <source>
        <dbReference type="ARBA" id="ARBA00023180"/>
    </source>
</evidence>